<dbReference type="EMBL" id="JAHLQT010027477">
    <property type="protein sequence ID" value="KAG7162655.1"/>
    <property type="molecule type" value="Genomic_DNA"/>
</dbReference>
<accession>A0A8J5JVZ6</accession>
<feature type="compositionally biased region" description="Basic residues" evidence="1">
    <location>
        <begin position="107"/>
        <end position="120"/>
    </location>
</feature>
<keyword evidence="2" id="KW-0472">Membrane</keyword>
<feature type="transmembrane region" description="Helical" evidence="2">
    <location>
        <begin position="76"/>
        <end position="97"/>
    </location>
</feature>
<gene>
    <name evidence="3" type="ORF">Hamer_G019372</name>
</gene>
<reference evidence="3" key="1">
    <citation type="journal article" date="2021" name="Sci. Adv.">
        <title>The American lobster genome reveals insights on longevity, neural, and immune adaptations.</title>
        <authorList>
            <person name="Polinski J.M."/>
            <person name="Zimin A.V."/>
            <person name="Clark K.F."/>
            <person name="Kohn A.B."/>
            <person name="Sadowski N."/>
            <person name="Timp W."/>
            <person name="Ptitsyn A."/>
            <person name="Khanna P."/>
            <person name="Romanova D.Y."/>
            <person name="Williams P."/>
            <person name="Greenwood S.J."/>
            <person name="Moroz L.L."/>
            <person name="Walt D.R."/>
            <person name="Bodnar A.G."/>
        </authorList>
    </citation>
    <scope>NUCLEOTIDE SEQUENCE</scope>
    <source>
        <strain evidence="3">GMGI-L3</strain>
    </source>
</reference>
<keyword evidence="4" id="KW-1185">Reference proteome</keyword>
<comment type="caution">
    <text evidence="3">The sequence shown here is derived from an EMBL/GenBank/DDBJ whole genome shotgun (WGS) entry which is preliminary data.</text>
</comment>
<organism evidence="3 4">
    <name type="scientific">Homarus americanus</name>
    <name type="common">American lobster</name>
    <dbReference type="NCBI Taxonomy" id="6706"/>
    <lineage>
        <taxon>Eukaryota</taxon>
        <taxon>Metazoa</taxon>
        <taxon>Ecdysozoa</taxon>
        <taxon>Arthropoda</taxon>
        <taxon>Crustacea</taxon>
        <taxon>Multicrustacea</taxon>
        <taxon>Malacostraca</taxon>
        <taxon>Eumalacostraca</taxon>
        <taxon>Eucarida</taxon>
        <taxon>Decapoda</taxon>
        <taxon>Pleocyemata</taxon>
        <taxon>Astacidea</taxon>
        <taxon>Nephropoidea</taxon>
        <taxon>Nephropidae</taxon>
        <taxon>Homarus</taxon>
    </lineage>
</organism>
<evidence type="ECO:0000256" key="2">
    <source>
        <dbReference type="SAM" id="Phobius"/>
    </source>
</evidence>
<keyword evidence="2" id="KW-0812">Transmembrane</keyword>
<evidence type="ECO:0000256" key="1">
    <source>
        <dbReference type="SAM" id="MobiDB-lite"/>
    </source>
</evidence>
<protein>
    <submittedName>
        <fullName evidence="3">Uncharacterized protein</fullName>
    </submittedName>
</protein>
<name>A0A8J5JVZ6_HOMAM</name>
<feature type="region of interest" description="Disordered" evidence="1">
    <location>
        <begin position="107"/>
        <end position="130"/>
    </location>
</feature>
<dbReference type="AlphaFoldDB" id="A0A8J5JVZ6"/>
<dbReference type="Proteomes" id="UP000747542">
    <property type="component" value="Unassembled WGS sequence"/>
</dbReference>
<evidence type="ECO:0000313" key="3">
    <source>
        <dbReference type="EMBL" id="KAG7162655.1"/>
    </source>
</evidence>
<feature type="transmembrane region" description="Helical" evidence="2">
    <location>
        <begin position="12"/>
        <end position="34"/>
    </location>
</feature>
<proteinExistence type="predicted"/>
<evidence type="ECO:0000313" key="4">
    <source>
        <dbReference type="Proteomes" id="UP000747542"/>
    </source>
</evidence>
<sequence>MPGVEASVQVATMVCSLKAIVGCGIFLAIIDIVIHDVIAPFRLVIGVECEGMSNNDVFLPQHYEQLFRLTGIGLTLAQLAITVIFCIIAGIFTYKVAEERTRSRKSLHHGAKFRSKKHHSSSAPPLDSYDADDSASIVRVTMDEQFMNQGLHDSTNKLPISGSNGSIDQVGNSDTIRQPTSV</sequence>
<keyword evidence="2" id="KW-1133">Transmembrane helix</keyword>
<feature type="region of interest" description="Disordered" evidence="1">
    <location>
        <begin position="151"/>
        <end position="182"/>
    </location>
</feature>